<accession>A0A4Q7TUI8</accession>
<reference evidence="3 4" key="1">
    <citation type="journal article" date="2015" name="Stand. Genomic Sci.">
        <title>Genomic Encyclopedia of Bacterial and Archaeal Type Strains, Phase III: the genomes of soil and plant-associated and newly described type strains.</title>
        <authorList>
            <person name="Whitman W.B."/>
            <person name="Woyke T."/>
            <person name="Klenk H.P."/>
            <person name="Zhou Y."/>
            <person name="Lilburn T.G."/>
            <person name="Beck B.J."/>
            <person name="De Vos P."/>
            <person name="Vandamme P."/>
            <person name="Eisen J.A."/>
            <person name="Garrity G."/>
            <person name="Hugenholtz P."/>
            <person name="Kyrpides N.C."/>
        </authorList>
    </citation>
    <scope>NUCLEOTIDE SEQUENCE [LARGE SCALE GENOMIC DNA]</scope>
    <source>
        <strain evidence="3 4">RF6</strain>
    </source>
</reference>
<name>A0A4Q7TUI8_9MICO</name>
<dbReference type="EMBL" id="SHKI01000005">
    <property type="protein sequence ID" value="RZT64594.1"/>
    <property type="molecule type" value="Genomic_DNA"/>
</dbReference>
<evidence type="ECO:0000256" key="1">
    <source>
        <dbReference type="SAM" id="Coils"/>
    </source>
</evidence>
<feature type="coiled-coil region" evidence="1">
    <location>
        <begin position="9"/>
        <end position="36"/>
    </location>
</feature>
<gene>
    <name evidence="3" type="ORF">EV139_2013</name>
</gene>
<evidence type="ECO:0000313" key="3">
    <source>
        <dbReference type="EMBL" id="RZT64594.1"/>
    </source>
</evidence>
<dbReference type="OrthoDB" id="10009417at2"/>
<protein>
    <recommendedName>
        <fullName evidence="5">Relaxasome subunit MobC</fullName>
    </recommendedName>
</protein>
<organism evidence="3 4">
    <name type="scientific">Leucobacter luti</name>
    <dbReference type="NCBI Taxonomy" id="340320"/>
    <lineage>
        <taxon>Bacteria</taxon>
        <taxon>Bacillati</taxon>
        <taxon>Actinomycetota</taxon>
        <taxon>Actinomycetes</taxon>
        <taxon>Micrococcales</taxon>
        <taxon>Microbacteriaceae</taxon>
        <taxon>Leucobacter</taxon>
    </lineage>
</organism>
<keyword evidence="4" id="KW-1185">Reference proteome</keyword>
<dbReference type="Proteomes" id="UP000291832">
    <property type="component" value="Unassembled WGS sequence"/>
</dbReference>
<evidence type="ECO:0000256" key="2">
    <source>
        <dbReference type="SAM" id="MobiDB-lite"/>
    </source>
</evidence>
<dbReference type="AlphaFoldDB" id="A0A4Q7TUI8"/>
<comment type="caution">
    <text evidence="3">The sequence shown here is derived from an EMBL/GenBank/DDBJ whole genome shotgun (WGS) entry which is preliminary data.</text>
</comment>
<feature type="region of interest" description="Disordered" evidence="2">
    <location>
        <begin position="76"/>
        <end position="116"/>
    </location>
</feature>
<proteinExistence type="predicted"/>
<sequence>MATITAKKIADMEAQRRKLDREIRSAKRAEAAAAKQALLSARQALGVWLTESVGADTTEAVERLHAALDTDEVRAHLASKVSAESPDTSAQGDDADRPESPDTSGAQHEAYGGRDA</sequence>
<keyword evidence="1" id="KW-0175">Coiled coil</keyword>
<evidence type="ECO:0008006" key="5">
    <source>
        <dbReference type="Google" id="ProtNLM"/>
    </source>
</evidence>
<dbReference type="RefSeq" id="WP_130454194.1">
    <property type="nucleotide sequence ID" value="NZ_QYAG01000001.1"/>
</dbReference>
<evidence type="ECO:0000313" key="4">
    <source>
        <dbReference type="Proteomes" id="UP000291832"/>
    </source>
</evidence>